<keyword evidence="3" id="KW-1185">Reference proteome</keyword>
<sequence length="179" mass="19196">MFKLLLTPLALVLLAAGSAAAQAPAAEVQALTKQLNRLLIDPKPEDPAEVRVSLAECGVRQTVRKYRAADQPGSLNISVSNSKNGSSWAAKTNDKVEFELNLGLDWSEIGAVSYSLVKAEATDPAHYDLKLLRRPAAKGGSKSGIDAITLPLYTTSEIEVAEVVRRLRAVQRQCTGQKG</sequence>
<comment type="caution">
    <text evidence="2">The sequence shown here is derived from an EMBL/GenBank/DDBJ whole genome shotgun (WGS) entry which is preliminary data.</text>
</comment>
<name>A0A328BQK7_9BACT</name>
<dbReference type="EMBL" id="QHKM01000002">
    <property type="protein sequence ID" value="RAK68214.1"/>
    <property type="molecule type" value="Genomic_DNA"/>
</dbReference>
<evidence type="ECO:0000313" key="2">
    <source>
        <dbReference type="EMBL" id="RAK68214.1"/>
    </source>
</evidence>
<evidence type="ECO:0008006" key="4">
    <source>
        <dbReference type="Google" id="ProtNLM"/>
    </source>
</evidence>
<dbReference type="RefSeq" id="WP_111477827.1">
    <property type="nucleotide sequence ID" value="NZ_QHKM01000002.1"/>
</dbReference>
<accession>A0A328BQK7</accession>
<dbReference type="OrthoDB" id="883131at2"/>
<evidence type="ECO:0000313" key="3">
    <source>
        <dbReference type="Proteomes" id="UP000248553"/>
    </source>
</evidence>
<protein>
    <recommendedName>
        <fullName evidence="4">DUF4468 domain-containing protein</fullName>
    </recommendedName>
</protein>
<keyword evidence="1" id="KW-0732">Signal</keyword>
<feature type="chain" id="PRO_5016409650" description="DUF4468 domain-containing protein" evidence="1">
    <location>
        <begin position="22"/>
        <end position="179"/>
    </location>
</feature>
<proteinExistence type="predicted"/>
<dbReference type="Proteomes" id="UP000248553">
    <property type="component" value="Unassembled WGS sequence"/>
</dbReference>
<gene>
    <name evidence="2" type="ORF">DLM85_09280</name>
</gene>
<evidence type="ECO:0000256" key="1">
    <source>
        <dbReference type="SAM" id="SignalP"/>
    </source>
</evidence>
<feature type="signal peptide" evidence="1">
    <location>
        <begin position="1"/>
        <end position="21"/>
    </location>
</feature>
<organism evidence="2 3">
    <name type="scientific">Hymenobacter edaphi</name>
    <dbReference type="NCBI Taxonomy" id="2211146"/>
    <lineage>
        <taxon>Bacteria</taxon>
        <taxon>Pseudomonadati</taxon>
        <taxon>Bacteroidota</taxon>
        <taxon>Cytophagia</taxon>
        <taxon>Cytophagales</taxon>
        <taxon>Hymenobacteraceae</taxon>
        <taxon>Hymenobacter</taxon>
    </lineage>
</organism>
<dbReference type="AlphaFoldDB" id="A0A328BQK7"/>
<reference evidence="3" key="1">
    <citation type="submission" date="2018-05" db="EMBL/GenBank/DDBJ databases">
        <authorList>
            <person name="Nie L."/>
        </authorList>
    </citation>
    <scope>NUCLEOTIDE SEQUENCE [LARGE SCALE GENOMIC DNA]</scope>
    <source>
        <strain evidence="3">NL</strain>
    </source>
</reference>